<dbReference type="AlphaFoldDB" id="A0A6A4RSR5"/>
<feature type="compositionally biased region" description="Low complexity" evidence="1">
    <location>
        <begin position="54"/>
        <end position="71"/>
    </location>
</feature>
<dbReference type="Proteomes" id="UP000438429">
    <property type="component" value="Unassembled WGS sequence"/>
</dbReference>
<gene>
    <name evidence="2" type="ORF">F2P81_026093</name>
</gene>
<accession>A0A6A4RSR5</accession>
<proteinExistence type="predicted"/>
<feature type="compositionally biased region" description="Basic and acidic residues" evidence="1">
    <location>
        <begin position="1"/>
        <end position="13"/>
    </location>
</feature>
<organism evidence="2 3">
    <name type="scientific">Scophthalmus maximus</name>
    <name type="common">Turbot</name>
    <name type="synonym">Psetta maxima</name>
    <dbReference type="NCBI Taxonomy" id="52904"/>
    <lineage>
        <taxon>Eukaryota</taxon>
        <taxon>Metazoa</taxon>
        <taxon>Chordata</taxon>
        <taxon>Craniata</taxon>
        <taxon>Vertebrata</taxon>
        <taxon>Euteleostomi</taxon>
        <taxon>Actinopterygii</taxon>
        <taxon>Neopterygii</taxon>
        <taxon>Teleostei</taxon>
        <taxon>Neoteleostei</taxon>
        <taxon>Acanthomorphata</taxon>
        <taxon>Carangaria</taxon>
        <taxon>Pleuronectiformes</taxon>
        <taxon>Pleuronectoidei</taxon>
        <taxon>Scophthalmidae</taxon>
        <taxon>Scophthalmus</taxon>
    </lineage>
</organism>
<comment type="caution">
    <text evidence="2">The sequence shown here is derived from an EMBL/GenBank/DDBJ whole genome shotgun (WGS) entry which is preliminary data.</text>
</comment>
<evidence type="ECO:0000313" key="3">
    <source>
        <dbReference type="Proteomes" id="UP000438429"/>
    </source>
</evidence>
<sequence length="71" mass="7424">MTDAARREQETMKKKATPKLSLSITGGVSRNSTATPPRHTSGNLTPPVTPPITPSSSFRSSTPTGTTGVSR</sequence>
<reference evidence="2 3" key="1">
    <citation type="submission" date="2019-06" db="EMBL/GenBank/DDBJ databases">
        <title>Draft genomes of female and male turbot (Scophthalmus maximus).</title>
        <authorList>
            <person name="Xu H."/>
            <person name="Xu X.-W."/>
            <person name="Shao C."/>
            <person name="Chen S."/>
        </authorList>
    </citation>
    <scope>NUCLEOTIDE SEQUENCE [LARGE SCALE GENOMIC DNA]</scope>
    <source>
        <strain evidence="2">Ysfricsl-2016a</strain>
        <tissue evidence="2">Blood</tissue>
    </source>
</reference>
<evidence type="ECO:0000313" key="2">
    <source>
        <dbReference type="EMBL" id="KAF0021654.1"/>
    </source>
</evidence>
<protein>
    <submittedName>
        <fullName evidence="2">Uncharacterized protein</fullName>
    </submittedName>
</protein>
<dbReference type="EMBL" id="VEVO01003407">
    <property type="protein sequence ID" value="KAF0021654.1"/>
    <property type="molecule type" value="Genomic_DNA"/>
</dbReference>
<evidence type="ECO:0000256" key="1">
    <source>
        <dbReference type="SAM" id="MobiDB-lite"/>
    </source>
</evidence>
<name>A0A6A4RSR5_SCOMX</name>
<feature type="region of interest" description="Disordered" evidence="1">
    <location>
        <begin position="1"/>
        <end position="71"/>
    </location>
</feature>
<feature type="compositionally biased region" description="Polar residues" evidence="1">
    <location>
        <begin position="20"/>
        <end position="44"/>
    </location>
</feature>